<gene>
    <name evidence="3" type="ORF">JQS43_05140</name>
</gene>
<sequence length="152" mass="16548">MGRSWPRLRRRLTQPEGDQGRVSVFMAIAFFGLVMVFGGVVDGTGQLRTLMRAENLAAEAARAAGQAVDVEVVAAQGDHRVNAALAAQYAEEYLIQANERYDMLPPAVTLIDDGTTVHIEVRMPYRNRILGLFGRSDVEITATSTAVLVTEA</sequence>
<keyword evidence="1" id="KW-0472">Membrane</keyword>
<keyword evidence="4" id="KW-1185">Reference proteome</keyword>
<feature type="domain" description="Putative Flp pilus-assembly TadG-like N-terminal" evidence="2">
    <location>
        <begin position="20"/>
        <end position="67"/>
    </location>
</feature>
<evidence type="ECO:0000313" key="4">
    <source>
        <dbReference type="Proteomes" id="UP000662857"/>
    </source>
</evidence>
<evidence type="ECO:0000313" key="3">
    <source>
        <dbReference type="EMBL" id="QSB15726.1"/>
    </source>
</evidence>
<dbReference type="InterPro" id="IPR028087">
    <property type="entry name" value="Tad_N"/>
</dbReference>
<keyword evidence="1" id="KW-1133">Transmembrane helix</keyword>
<dbReference type="Pfam" id="PF13400">
    <property type="entry name" value="Tad"/>
    <property type="match status" value="1"/>
</dbReference>
<protein>
    <recommendedName>
        <fullName evidence="2">Putative Flp pilus-assembly TadG-like N-terminal domain-containing protein</fullName>
    </recommendedName>
</protein>
<accession>A0A895YM09</accession>
<feature type="transmembrane region" description="Helical" evidence="1">
    <location>
        <begin position="21"/>
        <end position="41"/>
    </location>
</feature>
<dbReference type="RefSeq" id="WP_239677910.1">
    <property type="nucleotide sequence ID" value="NZ_CP070499.1"/>
</dbReference>
<reference evidence="3" key="1">
    <citation type="submission" date="2021-02" db="EMBL/GenBank/DDBJ databases">
        <title>Natrosporangium hydrolyticum gen. nov., sp. nov, a haloalkaliphilic actinobacterium from a soda solonchak soil.</title>
        <authorList>
            <person name="Sorokin D.Y."/>
            <person name="Khijniak T.V."/>
            <person name="Zakharycheva A.P."/>
            <person name="Boueva O.V."/>
            <person name="Ariskina E.V."/>
            <person name="Hahnke R.L."/>
            <person name="Bunk B."/>
            <person name="Sproer C."/>
            <person name="Schumann P."/>
            <person name="Evtushenko L.I."/>
            <person name="Kublanov I.V."/>
        </authorList>
    </citation>
    <scope>NUCLEOTIDE SEQUENCE</scope>
    <source>
        <strain evidence="3">DSM 106523</strain>
    </source>
</reference>
<organism evidence="3 4">
    <name type="scientific">Natronosporangium hydrolyticum</name>
    <dbReference type="NCBI Taxonomy" id="2811111"/>
    <lineage>
        <taxon>Bacteria</taxon>
        <taxon>Bacillati</taxon>
        <taxon>Actinomycetota</taxon>
        <taxon>Actinomycetes</taxon>
        <taxon>Micromonosporales</taxon>
        <taxon>Micromonosporaceae</taxon>
        <taxon>Natronosporangium</taxon>
    </lineage>
</organism>
<name>A0A895YM09_9ACTN</name>
<keyword evidence="1" id="KW-0812">Transmembrane</keyword>
<evidence type="ECO:0000259" key="2">
    <source>
        <dbReference type="Pfam" id="PF13400"/>
    </source>
</evidence>
<proteinExistence type="predicted"/>
<dbReference type="AlphaFoldDB" id="A0A895YM09"/>
<evidence type="ECO:0000256" key="1">
    <source>
        <dbReference type="SAM" id="Phobius"/>
    </source>
</evidence>
<dbReference type="KEGG" id="nhy:JQS43_05140"/>
<dbReference type="EMBL" id="CP070499">
    <property type="protein sequence ID" value="QSB15726.1"/>
    <property type="molecule type" value="Genomic_DNA"/>
</dbReference>
<dbReference type="Proteomes" id="UP000662857">
    <property type="component" value="Chromosome"/>
</dbReference>